<comment type="caution">
    <text evidence="2">The sequence shown here is derived from an EMBL/GenBank/DDBJ whole genome shotgun (WGS) entry which is preliminary data.</text>
</comment>
<dbReference type="PANTHER" id="PTHR13507:SF0">
    <property type="entry name" value="PRKR-INTERACTING PROTEIN 1"/>
    <property type="match status" value="1"/>
</dbReference>
<feature type="region of interest" description="Disordered" evidence="1">
    <location>
        <begin position="242"/>
        <end position="351"/>
    </location>
</feature>
<dbReference type="EMBL" id="NKCI01000003">
    <property type="protein sequence ID" value="RSL72794.1"/>
    <property type="molecule type" value="Genomic_DNA"/>
</dbReference>
<feature type="region of interest" description="Disordered" evidence="1">
    <location>
        <begin position="12"/>
        <end position="40"/>
    </location>
</feature>
<protein>
    <recommendedName>
        <fullName evidence="4">DUF1168 domain protein</fullName>
    </recommendedName>
</protein>
<evidence type="ECO:0000256" key="1">
    <source>
        <dbReference type="SAM" id="MobiDB-lite"/>
    </source>
</evidence>
<reference evidence="2 3" key="1">
    <citation type="submission" date="2017-06" db="EMBL/GenBank/DDBJ databases">
        <title>Comparative genomic analysis of Ambrosia Fusariam Clade fungi.</title>
        <authorList>
            <person name="Stajich J.E."/>
            <person name="Carrillo J."/>
            <person name="Kijimoto T."/>
            <person name="Eskalen A."/>
            <person name="O'Donnell K."/>
            <person name="Kasson M."/>
        </authorList>
    </citation>
    <scope>NUCLEOTIDE SEQUENCE [LARGE SCALE GENOMIC DNA]</scope>
    <source>
        <strain evidence="2 3">NRRL62584</strain>
    </source>
</reference>
<dbReference type="Pfam" id="PF06658">
    <property type="entry name" value="DUF1168"/>
    <property type="match status" value="1"/>
</dbReference>
<feature type="region of interest" description="Disordered" evidence="1">
    <location>
        <begin position="191"/>
        <end position="221"/>
    </location>
</feature>
<evidence type="ECO:0000313" key="2">
    <source>
        <dbReference type="EMBL" id="RSL72794.1"/>
    </source>
</evidence>
<keyword evidence="3" id="KW-1185">Reference proteome</keyword>
<dbReference type="AlphaFoldDB" id="A0A428R5H0"/>
<feature type="compositionally biased region" description="Basic residues" evidence="1">
    <location>
        <begin position="278"/>
        <end position="288"/>
    </location>
</feature>
<dbReference type="OrthoDB" id="10067079at2759"/>
<gene>
    <name evidence="2" type="ORF">CEP54_000585</name>
</gene>
<dbReference type="Proteomes" id="UP000288168">
    <property type="component" value="Unassembled WGS sequence"/>
</dbReference>
<proteinExistence type="predicted"/>
<feature type="compositionally biased region" description="Basic and acidic residues" evidence="1">
    <location>
        <begin position="310"/>
        <end position="332"/>
    </location>
</feature>
<dbReference type="GO" id="GO:0004860">
    <property type="term" value="F:protein kinase inhibitor activity"/>
    <property type="evidence" value="ECO:0007669"/>
    <property type="project" value="TreeGrafter"/>
</dbReference>
<feature type="compositionally biased region" description="Basic and acidic residues" evidence="1">
    <location>
        <begin position="242"/>
        <end position="277"/>
    </location>
</feature>
<dbReference type="GO" id="GO:0003725">
    <property type="term" value="F:double-stranded RNA binding"/>
    <property type="evidence" value="ECO:0007669"/>
    <property type="project" value="InterPro"/>
</dbReference>
<sequence length="351" mass="37975">MHDPIGFPFLLSSPAQPAKNKEPGLLSVPPGSSEVQHISGDAQGGGGEYPLSSMCSCIVMLYCVPRDAIFGILLIPVFFVFFVWCLDHPDALQPDFSCSLALLDKDATLHRYISTSTSTSTSTATNKVAISYHDPLLAQSCPPPAPESVPTSADPRSHRPTKKRALTPVSAQAASVDALFAKPDQNIHIPGSLSASTGGASRSAPPEIVTNVQGSSAGAGSGEFHVYKASRRREYERLREMDEELRREKDKEEFDKDKTERDRKDEERTRKNREKREKMKARKAKKGKGPTAKPGADKKASTTTTQPDDDSSRTEKDAKDSAADSATKKQNGEEESTPAAAPVGLVIHDDD</sequence>
<dbReference type="InterPro" id="IPR009548">
    <property type="entry name" value="Prkrip1"/>
</dbReference>
<accession>A0A428R5H0</accession>
<evidence type="ECO:0008006" key="4">
    <source>
        <dbReference type="Google" id="ProtNLM"/>
    </source>
</evidence>
<evidence type="ECO:0000313" key="3">
    <source>
        <dbReference type="Proteomes" id="UP000288168"/>
    </source>
</evidence>
<feature type="region of interest" description="Disordered" evidence="1">
    <location>
        <begin position="141"/>
        <end position="169"/>
    </location>
</feature>
<dbReference type="PANTHER" id="PTHR13507">
    <property type="entry name" value="PRKR-INTERACTING PROTEIN 1"/>
    <property type="match status" value="1"/>
</dbReference>
<dbReference type="STRING" id="1325734.A0A428R5H0"/>
<name>A0A428R5H0_9HYPO</name>
<dbReference type="GO" id="GO:0005730">
    <property type="term" value="C:nucleolus"/>
    <property type="evidence" value="ECO:0007669"/>
    <property type="project" value="TreeGrafter"/>
</dbReference>
<organism evidence="2 3">
    <name type="scientific">Fusarium duplospermum</name>
    <dbReference type="NCBI Taxonomy" id="1325734"/>
    <lineage>
        <taxon>Eukaryota</taxon>
        <taxon>Fungi</taxon>
        <taxon>Dikarya</taxon>
        <taxon>Ascomycota</taxon>
        <taxon>Pezizomycotina</taxon>
        <taxon>Sordariomycetes</taxon>
        <taxon>Hypocreomycetidae</taxon>
        <taxon>Hypocreales</taxon>
        <taxon>Nectriaceae</taxon>
        <taxon>Fusarium</taxon>
        <taxon>Fusarium solani species complex</taxon>
    </lineage>
</organism>
<dbReference type="GO" id="GO:0019901">
    <property type="term" value="F:protein kinase binding"/>
    <property type="evidence" value="ECO:0007669"/>
    <property type="project" value="TreeGrafter"/>
</dbReference>